<accession>A0A136PN32</accession>
<keyword evidence="2" id="KW-0812">Transmembrane</keyword>
<feature type="compositionally biased region" description="Low complexity" evidence="1">
    <location>
        <begin position="547"/>
        <end position="557"/>
    </location>
</feature>
<dbReference type="EMBL" id="LRQV01000096">
    <property type="protein sequence ID" value="KXK59802.1"/>
    <property type="molecule type" value="Genomic_DNA"/>
</dbReference>
<evidence type="ECO:0000313" key="4">
    <source>
        <dbReference type="EMBL" id="KXK59802.1"/>
    </source>
</evidence>
<dbReference type="Pfam" id="PF01935">
    <property type="entry name" value="DUF87"/>
    <property type="match status" value="1"/>
</dbReference>
<keyword evidence="5" id="KW-1185">Reference proteome</keyword>
<sequence length="653" mass="69080">MATTTHTQQRSVSEVRAARLALLVSLLGTLVLAFGWFFRRSWRRLLPVYWVLAGLALAWVSGPLGIAWGTIAVAVLAMTAVAVCWPARSRAVRAWRATIVVALGAVAAGTAAAGGPDAMAAHPMATIFLPTLLGAVLGWPWWHHLRQHPVAAPVMPESSDAPVIPTVDPLTAHWARRWQTEVVDARVCEGTTLVHATSPRAGVTEAIVRLAPGTRPKQIIRTGPDVEVAMDLDEGAVGWRTTGKTARLQVILVEQSYVAGGVPWTGPTYADGRCQIATFTDGSPGHWIVSRPGFGVLGGLMVGSTGAGKSRAVGVLIANLLEAGVQVVIGDPQNGQSLPAWKDAVEYHSGVDKTILLARRLHAEVMRRSALLAGVGVDAFDENDPRVKALGLRRLIVIIDECQLVLVPNTPLVGLVEQVAETMRKTGVGLVLATQLPQMRSLGGSVRLRDALVAGNALILRLSNRGSGTTILPDDFVGDPFALEPEIDGRTTAGMGYLRHSPRVGMLCRVPHLDEAAAAAAAPRVPVRWQVPPVDPTTPIKAPGAKTTTTVSASTGQTTATSAVDRLRAAFTGGGKTTGQVAQQQVVVEAQPVSTADWVLACLRRGPASAQVLLDRPDCPVNQAQLYAVLTRLKEAKRITPPVQRGGAWTISA</sequence>
<feature type="transmembrane region" description="Helical" evidence="2">
    <location>
        <begin position="45"/>
        <end position="60"/>
    </location>
</feature>
<name>A0A136PN32_9ACTN</name>
<dbReference type="PANTHER" id="PTHR30121">
    <property type="entry name" value="UNCHARACTERIZED PROTEIN YJGR-RELATED"/>
    <property type="match status" value="1"/>
</dbReference>
<keyword evidence="2" id="KW-1133">Transmembrane helix</keyword>
<feature type="transmembrane region" description="Helical" evidence="2">
    <location>
        <begin position="20"/>
        <end position="38"/>
    </location>
</feature>
<evidence type="ECO:0000256" key="2">
    <source>
        <dbReference type="SAM" id="Phobius"/>
    </source>
</evidence>
<comment type="caution">
    <text evidence="4">The sequence shown here is derived from an EMBL/GenBank/DDBJ whole genome shotgun (WGS) entry which is preliminary data.</text>
</comment>
<dbReference type="PANTHER" id="PTHR30121:SF6">
    <property type="entry name" value="SLR6007 PROTEIN"/>
    <property type="match status" value="1"/>
</dbReference>
<evidence type="ECO:0000313" key="5">
    <source>
        <dbReference type="Proteomes" id="UP000070620"/>
    </source>
</evidence>
<gene>
    <name evidence="4" type="ORF">AWW66_22270</name>
</gene>
<proteinExistence type="predicted"/>
<dbReference type="AlphaFoldDB" id="A0A136PN32"/>
<feature type="transmembrane region" description="Helical" evidence="2">
    <location>
        <begin position="66"/>
        <end position="87"/>
    </location>
</feature>
<dbReference type="InterPro" id="IPR002789">
    <property type="entry name" value="HerA_central"/>
</dbReference>
<feature type="transmembrane region" description="Helical" evidence="2">
    <location>
        <begin position="94"/>
        <end position="114"/>
    </location>
</feature>
<feature type="domain" description="Helicase HerA central" evidence="3">
    <location>
        <begin position="302"/>
        <end position="334"/>
    </location>
</feature>
<dbReference type="Gene3D" id="3.40.50.300">
    <property type="entry name" value="P-loop containing nucleotide triphosphate hydrolases"/>
    <property type="match status" value="1"/>
</dbReference>
<dbReference type="Proteomes" id="UP000070620">
    <property type="component" value="Unassembled WGS sequence"/>
</dbReference>
<dbReference type="RefSeq" id="WP_067369836.1">
    <property type="nucleotide sequence ID" value="NZ_JBIUBN010000040.1"/>
</dbReference>
<feature type="region of interest" description="Disordered" evidence="1">
    <location>
        <begin position="534"/>
        <end position="557"/>
    </location>
</feature>
<organism evidence="4 5">
    <name type="scientific">Micromonospora rosaria</name>
    <dbReference type="NCBI Taxonomy" id="47874"/>
    <lineage>
        <taxon>Bacteria</taxon>
        <taxon>Bacillati</taxon>
        <taxon>Actinomycetota</taxon>
        <taxon>Actinomycetes</taxon>
        <taxon>Micromonosporales</taxon>
        <taxon>Micromonosporaceae</taxon>
        <taxon>Micromonospora</taxon>
    </lineage>
</organism>
<reference evidence="4 5" key="1">
    <citation type="submission" date="2016-01" db="EMBL/GenBank/DDBJ databases">
        <title>Whole genome sequence and analysis of Micromonospora rosaria DSM 803, which can produce antibacterial substance rosamicin.</title>
        <authorList>
            <person name="Yang H."/>
            <person name="He X."/>
            <person name="Zhu D."/>
        </authorList>
    </citation>
    <scope>NUCLEOTIDE SEQUENCE [LARGE SCALE GENOMIC DNA]</scope>
    <source>
        <strain evidence="4 5">DSM 803</strain>
    </source>
</reference>
<dbReference type="InterPro" id="IPR051162">
    <property type="entry name" value="T4SS_component"/>
</dbReference>
<protein>
    <recommendedName>
        <fullName evidence="3">Helicase HerA central domain-containing protein</fullName>
    </recommendedName>
</protein>
<evidence type="ECO:0000256" key="1">
    <source>
        <dbReference type="SAM" id="MobiDB-lite"/>
    </source>
</evidence>
<dbReference type="OrthoDB" id="3315716at2"/>
<dbReference type="SUPFAM" id="SSF52540">
    <property type="entry name" value="P-loop containing nucleoside triphosphate hydrolases"/>
    <property type="match status" value="1"/>
</dbReference>
<evidence type="ECO:0000259" key="3">
    <source>
        <dbReference type="Pfam" id="PF01935"/>
    </source>
</evidence>
<keyword evidence="2" id="KW-0472">Membrane</keyword>
<dbReference type="InterPro" id="IPR027417">
    <property type="entry name" value="P-loop_NTPase"/>
</dbReference>